<sequence>MSLEEGIGKVQKHSERIADRMEKAFDSHVQYFEKNVLQPFCDAHNLRFSNAMGCYGFCTPGGHVLDDPREMTERHEQATNQVQFVNDPVYRDWEPQRRQSADYRDWEPTFHTTYRSVWELLEQEFSNFVVGFSANDYNSPGYEKNLKAIKARTEGREHGTR</sequence>
<accession>A0A0F9WRD4</accession>
<organism evidence="1">
    <name type="scientific">marine sediment metagenome</name>
    <dbReference type="NCBI Taxonomy" id="412755"/>
    <lineage>
        <taxon>unclassified sequences</taxon>
        <taxon>metagenomes</taxon>
        <taxon>ecological metagenomes</taxon>
    </lineage>
</organism>
<gene>
    <name evidence="1" type="ORF">LCGC14_0243830</name>
</gene>
<proteinExistence type="predicted"/>
<evidence type="ECO:0000313" key="1">
    <source>
        <dbReference type="EMBL" id="KKN88776.1"/>
    </source>
</evidence>
<reference evidence="1" key="1">
    <citation type="journal article" date="2015" name="Nature">
        <title>Complex archaea that bridge the gap between prokaryotes and eukaryotes.</title>
        <authorList>
            <person name="Spang A."/>
            <person name="Saw J.H."/>
            <person name="Jorgensen S.L."/>
            <person name="Zaremba-Niedzwiedzka K."/>
            <person name="Martijn J."/>
            <person name="Lind A.E."/>
            <person name="van Eijk R."/>
            <person name="Schleper C."/>
            <person name="Guy L."/>
            <person name="Ettema T.J."/>
        </authorList>
    </citation>
    <scope>NUCLEOTIDE SEQUENCE</scope>
</reference>
<name>A0A0F9WRD4_9ZZZZ</name>
<comment type="caution">
    <text evidence="1">The sequence shown here is derived from an EMBL/GenBank/DDBJ whole genome shotgun (WGS) entry which is preliminary data.</text>
</comment>
<dbReference type="AlphaFoldDB" id="A0A0F9WRD4"/>
<dbReference type="EMBL" id="LAZR01000125">
    <property type="protein sequence ID" value="KKN88776.1"/>
    <property type="molecule type" value="Genomic_DNA"/>
</dbReference>
<protein>
    <submittedName>
        <fullName evidence="1">Uncharacterized protein</fullName>
    </submittedName>
</protein>